<evidence type="ECO:0000256" key="3">
    <source>
        <dbReference type="ARBA" id="ARBA00022722"/>
    </source>
</evidence>
<dbReference type="FunFam" id="3.10.20.370:FF:000001">
    <property type="entry name" value="Retrovirus-related Pol polyprotein from transposon 17.6-like protein"/>
    <property type="match status" value="1"/>
</dbReference>
<keyword evidence="4" id="KW-0255">Endonuclease</keyword>
<gene>
    <name evidence="8" type="ORF">OVA965_LOCUS22882</name>
    <name evidence="9" type="ORF">TMI583_LOCUS23595</name>
</gene>
<dbReference type="PANTHER" id="PTHR37984:SF5">
    <property type="entry name" value="PROTEIN NYNRIN-LIKE"/>
    <property type="match status" value="1"/>
</dbReference>
<keyword evidence="3" id="KW-0540">Nuclease</keyword>
<dbReference type="EMBL" id="CAJOBA010034596">
    <property type="protein sequence ID" value="CAF3988547.1"/>
    <property type="molecule type" value="Genomic_DNA"/>
</dbReference>
<organism evidence="8 10">
    <name type="scientific">Didymodactylos carnosus</name>
    <dbReference type="NCBI Taxonomy" id="1234261"/>
    <lineage>
        <taxon>Eukaryota</taxon>
        <taxon>Metazoa</taxon>
        <taxon>Spiralia</taxon>
        <taxon>Gnathifera</taxon>
        <taxon>Rotifera</taxon>
        <taxon>Eurotatoria</taxon>
        <taxon>Bdelloidea</taxon>
        <taxon>Philodinida</taxon>
        <taxon>Philodinidae</taxon>
        <taxon>Didymodactylos</taxon>
    </lineage>
</organism>
<keyword evidence="6" id="KW-0695">RNA-directed DNA polymerase</keyword>
<feature type="domain" description="Reverse transcriptase RNase H-like" evidence="7">
    <location>
        <begin position="75"/>
        <end position="176"/>
    </location>
</feature>
<dbReference type="GO" id="GO:0004519">
    <property type="term" value="F:endonuclease activity"/>
    <property type="evidence" value="ECO:0007669"/>
    <property type="project" value="UniProtKB-KW"/>
</dbReference>
<evidence type="ECO:0000256" key="6">
    <source>
        <dbReference type="ARBA" id="ARBA00022918"/>
    </source>
</evidence>
<evidence type="ECO:0000256" key="2">
    <source>
        <dbReference type="ARBA" id="ARBA00022695"/>
    </source>
</evidence>
<evidence type="ECO:0000256" key="4">
    <source>
        <dbReference type="ARBA" id="ARBA00022759"/>
    </source>
</evidence>
<reference evidence="8" key="1">
    <citation type="submission" date="2021-02" db="EMBL/GenBank/DDBJ databases">
        <authorList>
            <person name="Nowell W R."/>
        </authorList>
    </citation>
    <scope>NUCLEOTIDE SEQUENCE</scope>
</reference>
<dbReference type="Pfam" id="PF17917">
    <property type="entry name" value="RT_RNaseH"/>
    <property type="match status" value="1"/>
</dbReference>
<keyword evidence="1" id="KW-0808">Transferase</keyword>
<proteinExistence type="predicted"/>
<dbReference type="GO" id="GO:0016787">
    <property type="term" value="F:hydrolase activity"/>
    <property type="evidence" value="ECO:0007669"/>
    <property type="project" value="UniProtKB-KW"/>
</dbReference>
<keyword evidence="5" id="KW-0378">Hydrolase</keyword>
<evidence type="ECO:0000313" key="10">
    <source>
        <dbReference type="Proteomes" id="UP000677228"/>
    </source>
</evidence>
<evidence type="ECO:0000256" key="1">
    <source>
        <dbReference type="ARBA" id="ARBA00022679"/>
    </source>
</evidence>
<evidence type="ECO:0000313" key="9">
    <source>
        <dbReference type="EMBL" id="CAF3988547.1"/>
    </source>
</evidence>
<keyword evidence="2" id="KW-0548">Nucleotidyltransferase</keyword>
<dbReference type="InterPro" id="IPR050951">
    <property type="entry name" value="Retrovirus_Pol_polyprotein"/>
</dbReference>
<dbReference type="AlphaFoldDB" id="A0A8S2EL92"/>
<dbReference type="PANTHER" id="PTHR37984">
    <property type="entry name" value="PROTEIN CBG26694"/>
    <property type="match status" value="1"/>
</dbReference>
<sequence length="204" mass="23552">MARGSSITEGIYLVERLRKWAQFKPTNDTIFVTIDVSDLYTMVPQKGGLEGIRKMLEILKRILTTDLVLCIPNEQLPFKIQTDASKVGIGAVLLQTHSNGGLPVAYLSKKLTPTQMHWPATEQECYAIISAIEKWHKYLDGRPFVIETDHKPLLPFNLKQQLNSKCERWRLKLQQYQFTVHYIKGKHNTVADYLSRSPVDERRR</sequence>
<dbReference type="Gene3D" id="3.10.20.370">
    <property type="match status" value="1"/>
</dbReference>
<dbReference type="Proteomes" id="UP000682733">
    <property type="component" value="Unassembled WGS sequence"/>
</dbReference>
<evidence type="ECO:0000256" key="5">
    <source>
        <dbReference type="ARBA" id="ARBA00022801"/>
    </source>
</evidence>
<evidence type="ECO:0000259" key="7">
    <source>
        <dbReference type="Pfam" id="PF17917"/>
    </source>
</evidence>
<comment type="caution">
    <text evidence="8">The sequence shown here is derived from an EMBL/GenBank/DDBJ whole genome shotgun (WGS) entry which is preliminary data.</text>
</comment>
<accession>A0A8S2EL92</accession>
<dbReference type="EMBL" id="CAJNOK010013071">
    <property type="protein sequence ID" value="CAF1177335.1"/>
    <property type="molecule type" value="Genomic_DNA"/>
</dbReference>
<name>A0A8S2EL92_9BILA</name>
<protein>
    <recommendedName>
        <fullName evidence="7">Reverse transcriptase RNase H-like domain-containing protein</fullName>
    </recommendedName>
</protein>
<dbReference type="SUPFAM" id="SSF56672">
    <property type="entry name" value="DNA/RNA polymerases"/>
    <property type="match status" value="1"/>
</dbReference>
<evidence type="ECO:0000313" key="8">
    <source>
        <dbReference type="EMBL" id="CAF1177335.1"/>
    </source>
</evidence>
<dbReference type="CDD" id="cd09274">
    <property type="entry name" value="RNase_HI_RT_Ty3"/>
    <property type="match status" value="1"/>
</dbReference>
<dbReference type="GO" id="GO:0003964">
    <property type="term" value="F:RNA-directed DNA polymerase activity"/>
    <property type="evidence" value="ECO:0007669"/>
    <property type="project" value="UniProtKB-KW"/>
</dbReference>
<dbReference type="InterPro" id="IPR041373">
    <property type="entry name" value="RT_RNaseH"/>
</dbReference>
<dbReference type="InterPro" id="IPR043502">
    <property type="entry name" value="DNA/RNA_pol_sf"/>
</dbReference>
<dbReference type="Proteomes" id="UP000677228">
    <property type="component" value="Unassembled WGS sequence"/>
</dbReference>